<evidence type="ECO:0000256" key="1">
    <source>
        <dbReference type="SAM" id="Coils"/>
    </source>
</evidence>
<sequence length="606" mass="66510">MVKADMDSVLLMGPPNIGKSVIFNALTGINVSMANYVGTTVEYTKGVMTLNNRELILIDVPGTYTLDATNDAEKVAVDMLKGNLVEKNGKSCHRASQNNSETLKSPSAVISVIDSCNLESSLYLLFQVLEYGIPTIAVLNRMDILEERGDIINIPLLEKELGIKVIPTVAIEKKGIKELKEELGNLLNEVIKKNLKATIKPEKSKNESKNDEIWEKAELLSKKVMNKIENRKKSKREVFGELLTKPWPGLPISILILGISFGIIIGFGMGLRKYILLPIVRGLIIPEIERLINLILSDGMIKNIFIGDYGFLVKGLEWPFTLVFPYVISFYLALSLLEDSGYLPRLGVLLDGLLNKMGLPGASIIPLLLGYGCGIPAIMSTRSLNTNKERILASTLICLSIPCIAQSGAFISLLAERSIIALFLVYAFSLVLLISSGLLLNKLLPGKRHPTIMEIPELLIPKKEVILKKVWLRANQFLKEGALPMMGMIGLAALLYESGIMDIIGRLMSPLVVGILKLPAEASVPLILGIFRREFSIIPLIEMELTTIQLFTGAIVGLLYVPCIAIIALLAREFNLKVSIMVTLLTTISAFVIGGFIANFGSLLIR</sequence>
<dbReference type="GO" id="GO:0015093">
    <property type="term" value="F:ferrous iron transmembrane transporter activity"/>
    <property type="evidence" value="ECO:0007669"/>
    <property type="project" value="InterPro"/>
</dbReference>
<protein>
    <submittedName>
        <fullName evidence="4">GTP-binding protein HSR1-related</fullName>
    </submittedName>
</protein>
<dbReference type="PANTHER" id="PTHR43185:SF1">
    <property type="entry name" value="FE(2+) TRANSPORTER FEOB"/>
    <property type="match status" value="1"/>
</dbReference>
<dbReference type="InterPro" id="IPR027417">
    <property type="entry name" value="P-loop_NTPase"/>
</dbReference>
<dbReference type="AlphaFoldDB" id="A6URH0"/>
<dbReference type="STRING" id="406327.Mevan_1194"/>
<dbReference type="GeneID" id="5325391"/>
<feature type="transmembrane region" description="Helical" evidence="2">
    <location>
        <begin position="551"/>
        <end position="572"/>
    </location>
</feature>
<evidence type="ECO:0000256" key="2">
    <source>
        <dbReference type="SAM" id="Phobius"/>
    </source>
</evidence>
<dbReference type="Pfam" id="PF02421">
    <property type="entry name" value="FeoB_N"/>
    <property type="match status" value="2"/>
</dbReference>
<feature type="transmembrane region" description="Helical" evidence="2">
    <location>
        <begin position="357"/>
        <end position="379"/>
    </location>
</feature>
<feature type="coiled-coil region" evidence="1">
    <location>
        <begin position="169"/>
        <end position="196"/>
    </location>
</feature>
<accession>A6URH0</accession>
<dbReference type="Pfam" id="PF07670">
    <property type="entry name" value="Gate"/>
    <property type="match status" value="2"/>
</dbReference>
<dbReference type="KEGG" id="mvn:Mevan_1194"/>
<dbReference type="GO" id="GO:0005525">
    <property type="term" value="F:GTP binding"/>
    <property type="evidence" value="ECO:0007669"/>
    <property type="project" value="InterPro"/>
</dbReference>
<dbReference type="PANTHER" id="PTHR43185">
    <property type="entry name" value="FERROUS IRON TRANSPORT PROTEIN B"/>
    <property type="match status" value="1"/>
</dbReference>
<dbReference type="InterPro" id="IPR050860">
    <property type="entry name" value="FeoB_GTPase"/>
</dbReference>
<keyword evidence="2" id="KW-0472">Membrane</keyword>
<feature type="transmembrane region" description="Helical" evidence="2">
    <location>
        <begin position="419"/>
        <end position="440"/>
    </location>
</feature>
<feature type="transmembrane region" description="Helical" evidence="2">
    <location>
        <begin position="250"/>
        <end position="271"/>
    </location>
</feature>
<dbReference type="Pfam" id="PF07664">
    <property type="entry name" value="FeoB_C"/>
    <property type="match status" value="1"/>
</dbReference>
<dbReference type="GO" id="GO:0005886">
    <property type="term" value="C:plasma membrane"/>
    <property type="evidence" value="ECO:0007669"/>
    <property type="project" value="TreeGrafter"/>
</dbReference>
<name>A6URH0_METVS</name>
<dbReference type="OrthoDB" id="85305at2157"/>
<feature type="transmembrane region" description="Helical" evidence="2">
    <location>
        <begin position="391"/>
        <end position="413"/>
    </location>
</feature>
<dbReference type="RefSeq" id="WP_012066007.1">
    <property type="nucleotide sequence ID" value="NC_009634.1"/>
</dbReference>
<gene>
    <name evidence="4" type="ordered locus">Mevan_1194</name>
</gene>
<dbReference type="Proteomes" id="UP000001107">
    <property type="component" value="Chromosome"/>
</dbReference>
<dbReference type="PROSITE" id="PS51711">
    <property type="entry name" value="G_FEOB"/>
    <property type="match status" value="1"/>
</dbReference>
<feature type="domain" description="FeoB-type G" evidence="3">
    <location>
        <begin position="6"/>
        <end position="189"/>
    </location>
</feature>
<feature type="transmembrane region" description="Helical" evidence="2">
    <location>
        <begin position="578"/>
        <end position="605"/>
    </location>
</feature>
<keyword evidence="2" id="KW-1133">Transmembrane helix</keyword>
<dbReference type="InterPro" id="IPR011640">
    <property type="entry name" value="Fe2_transport_prot_B_C"/>
</dbReference>
<reference evidence="4" key="1">
    <citation type="submission" date="2007-06" db="EMBL/GenBank/DDBJ databases">
        <title>Complete sequence of Methanococcus vannielii SB.</title>
        <authorList>
            <consortium name="US DOE Joint Genome Institute"/>
            <person name="Copeland A."/>
            <person name="Lucas S."/>
            <person name="Lapidus A."/>
            <person name="Barry K."/>
            <person name="Glavina del Rio T."/>
            <person name="Dalin E."/>
            <person name="Tice H."/>
            <person name="Pitluck S."/>
            <person name="Chain P."/>
            <person name="Malfatti S."/>
            <person name="Shin M."/>
            <person name="Vergez L."/>
            <person name="Schmutz J."/>
            <person name="Larimer F."/>
            <person name="Land M."/>
            <person name="Hauser L."/>
            <person name="Kyrpides N."/>
            <person name="Anderson I."/>
            <person name="Sieprawska-Lupa M."/>
            <person name="Whitman W.B."/>
            <person name="Richardson P."/>
        </authorList>
    </citation>
    <scope>NUCLEOTIDE SEQUENCE [LARGE SCALE GENOMIC DNA]</scope>
    <source>
        <strain evidence="4">SB</strain>
    </source>
</reference>
<evidence type="ECO:0000313" key="4">
    <source>
        <dbReference type="EMBL" id="ABR55092.1"/>
    </source>
</evidence>
<dbReference type="PRINTS" id="PR00326">
    <property type="entry name" value="GTP1OBG"/>
</dbReference>
<keyword evidence="1" id="KW-0175">Coiled coil</keyword>
<evidence type="ECO:0000259" key="3">
    <source>
        <dbReference type="PROSITE" id="PS51711"/>
    </source>
</evidence>
<keyword evidence="2" id="KW-0812">Transmembrane</keyword>
<proteinExistence type="predicted"/>
<feature type="transmembrane region" description="Helical" evidence="2">
    <location>
        <begin position="318"/>
        <end position="337"/>
    </location>
</feature>
<keyword evidence="5" id="KW-1185">Reference proteome</keyword>
<dbReference type="eggNOG" id="arCOG00359">
    <property type="taxonomic scope" value="Archaea"/>
</dbReference>
<dbReference type="SUPFAM" id="SSF52540">
    <property type="entry name" value="P-loop containing nucleoside triphosphate hydrolases"/>
    <property type="match status" value="1"/>
</dbReference>
<organism evidence="4 5">
    <name type="scientific">Methanococcus vannielii (strain ATCC 35089 / DSM 1224 / JCM 13029 / OCM 148 / SB)</name>
    <dbReference type="NCBI Taxonomy" id="406327"/>
    <lineage>
        <taxon>Archaea</taxon>
        <taxon>Methanobacteriati</taxon>
        <taxon>Methanobacteriota</taxon>
        <taxon>Methanomada group</taxon>
        <taxon>Methanococci</taxon>
        <taxon>Methanococcales</taxon>
        <taxon>Methanococcaceae</taxon>
        <taxon>Methanococcus</taxon>
    </lineage>
</organism>
<dbReference type="Gene3D" id="3.40.50.300">
    <property type="entry name" value="P-loop containing nucleotide triphosphate hydrolases"/>
    <property type="match status" value="1"/>
</dbReference>
<dbReference type="HOGENOM" id="CLU_013350_6_0_2"/>
<dbReference type="InterPro" id="IPR030389">
    <property type="entry name" value="G_FEOB_dom"/>
</dbReference>
<evidence type="ECO:0000313" key="5">
    <source>
        <dbReference type="Proteomes" id="UP000001107"/>
    </source>
</evidence>
<dbReference type="InterPro" id="IPR006073">
    <property type="entry name" value="GTP-bd"/>
</dbReference>
<dbReference type="InterPro" id="IPR011642">
    <property type="entry name" value="Gate_dom"/>
</dbReference>
<dbReference type="EMBL" id="CP000742">
    <property type="protein sequence ID" value="ABR55092.1"/>
    <property type="molecule type" value="Genomic_DNA"/>
</dbReference>
<feature type="transmembrane region" description="Helical" evidence="2">
    <location>
        <begin position="477"/>
        <end position="496"/>
    </location>
</feature>